<evidence type="ECO:0000259" key="3">
    <source>
        <dbReference type="Pfam" id="PF18810"/>
    </source>
</evidence>
<keyword evidence="6" id="KW-1185">Reference proteome</keyword>
<gene>
    <name evidence="5" type="ORF">E4N76_00520</name>
</gene>
<feature type="domain" description="Phage-Barnase-EndoU-ColicinE5/D-RelE like nuclease 2" evidence="3">
    <location>
        <begin position="221"/>
        <end position="305"/>
    </location>
</feature>
<evidence type="ECO:0000259" key="2">
    <source>
        <dbReference type="Pfam" id="PF18763"/>
    </source>
</evidence>
<feature type="domain" description="DdrB-like" evidence="2">
    <location>
        <begin position="374"/>
        <end position="494"/>
    </location>
</feature>
<feature type="domain" description="Inorganic pyrophosphatase" evidence="4">
    <location>
        <begin position="914"/>
        <end position="1035"/>
    </location>
</feature>
<sequence>MTLLIKSTPENRKLVFNAIKAKILKHLEELEREKNSEMKKTFSELTGLLIKGGKDLPVGTIREWKGKKFIKVAPGKWKPKYDSETRGARMSIAAIKRKADSCEDAHSLMVLIFENKDRFSDENGAPLACVKELSDFIEQTRIEKEKTTKKTSGTGSGGSGDDGEPPDEKTSTPKLTPSQKENLNKISKILENNVEPMPEKIDFTKENFNKLFKNGIDTPIEHVKIGENQFEKLERKNREDLLAAMADVLSNPAVIIKTADNAKLYVKTYKSNKKEKNVVSVVVDKGHISVSISTHIERNLQLAKKMDSILFERTESVHGKTPHGEKTPTNVIIPQSSEKSSKGLKKIKDNYNRGKHIKGDQDEIYVGDKILSGTWKLVEAEAPSASHDEKTFRKTEGFPENKDGSTINDRDYENDKAAQLAVLNVAGNYDGRALSFDTPVVVTQDGVVVSGNNRTMSSKLAAEKGTDKAYIEALKKRVKKFGFTQKDLEGFKHPRVVFEIENDGDYSTDQFAQFNVSETKTMNPIEQAVKVSKIIKADTVKEAAAIIGDFETMGELYADSKAVSGIFDTFEKSGIINQFTRPQYENEGVITGAGKEFVETVLIGSVVNEKNIRGLTREGCKSIRRKLVRAITPLINNKSMGGYSITDELNEAVDIIMQVNINKDKFKSVEEFAAQGSMFEDKNTVAIELAKKLENKEKEFADFMQSMNAALEPGASGQADIFFGNVETKEDVLKRMLSLKKSLSAIFSQTLAALKSFYEDNLREYIVKSFNEAEHRRDEKGSARESENMKTIAIDFDGVINSFKSGWKGPEFTDEPVNGAFEAINILLNEGYKVIIYSTRAETVEGKNTIYNYLLGNGINIREIEVTDKKPIALVYIDDRAIKFSGNWNETLDKIKKFKTWTEKSLTYSGYPLEGRTKIHGMDISIENKKGSVRSGVDKDGHEWAIKMAYDYGYIRGTVGKDKDHVDVYIGNNPESEKVFIVHQNDPTTGKYDEDKVMLGFNSAKAAKAAYLRQYDRPGFFGEMIEMSIEEFKEKAFDKKNKGEMIAKGRKF</sequence>
<dbReference type="SUPFAM" id="SSF56784">
    <property type="entry name" value="HAD-like"/>
    <property type="match status" value="1"/>
</dbReference>
<dbReference type="EMBL" id="CP038802">
    <property type="protein sequence ID" value="UTY27633.1"/>
    <property type="molecule type" value="Genomic_DNA"/>
</dbReference>
<dbReference type="Proteomes" id="UP001059401">
    <property type="component" value="Chromosome"/>
</dbReference>
<dbReference type="InterPro" id="IPR041110">
    <property type="entry name" value="PBECR2"/>
</dbReference>
<name>A0ABY5HS30_9SPIR</name>
<accession>A0ABY5HS30</accession>
<evidence type="ECO:0000259" key="4">
    <source>
        <dbReference type="Pfam" id="PF18823"/>
    </source>
</evidence>
<dbReference type="Pfam" id="PF18763">
    <property type="entry name" value="ddrB-ParB"/>
    <property type="match status" value="1"/>
</dbReference>
<dbReference type="Pfam" id="PF18810">
    <property type="entry name" value="PBECR2"/>
    <property type="match status" value="1"/>
</dbReference>
<evidence type="ECO:0000313" key="5">
    <source>
        <dbReference type="EMBL" id="UTY27633.1"/>
    </source>
</evidence>
<feature type="compositionally biased region" description="Polar residues" evidence="1">
    <location>
        <begin position="172"/>
        <end position="182"/>
    </location>
</feature>
<organism evidence="5 6">
    <name type="scientific">Treponema putidum</name>
    <dbReference type="NCBI Taxonomy" id="221027"/>
    <lineage>
        <taxon>Bacteria</taxon>
        <taxon>Pseudomonadati</taxon>
        <taxon>Spirochaetota</taxon>
        <taxon>Spirochaetia</taxon>
        <taxon>Spirochaetales</taxon>
        <taxon>Treponemataceae</taxon>
        <taxon>Treponema</taxon>
    </lineage>
</organism>
<evidence type="ECO:0000313" key="6">
    <source>
        <dbReference type="Proteomes" id="UP001059401"/>
    </source>
</evidence>
<dbReference type="InterPro" id="IPR041398">
    <property type="entry name" value="DdrB_dom"/>
</dbReference>
<dbReference type="InterPro" id="IPR023214">
    <property type="entry name" value="HAD_sf"/>
</dbReference>
<feature type="region of interest" description="Disordered" evidence="1">
    <location>
        <begin position="386"/>
        <end position="410"/>
    </location>
</feature>
<dbReference type="Pfam" id="PF18823">
    <property type="entry name" value="InPase"/>
    <property type="match status" value="1"/>
</dbReference>
<feature type="region of interest" description="Disordered" evidence="1">
    <location>
        <begin position="141"/>
        <end position="182"/>
    </location>
</feature>
<evidence type="ECO:0000256" key="1">
    <source>
        <dbReference type="SAM" id="MobiDB-lite"/>
    </source>
</evidence>
<dbReference type="Gene3D" id="3.40.50.1000">
    <property type="entry name" value="HAD superfamily/HAD-like"/>
    <property type="match status" value="1"/>
</dbReference>
<dbReference type="InterPro" id="IPR041595">
    <property type="entry name" value="Inorganic_Pase"/>
</dbReference>
<protein>
    <submittedName>
        <fullName evidence="5">Uncharacterized protein</fullName>
    </submittedName>
</protein>
<proteinExistence type="predicted"/>
<reference evidence="5" key="1">
    <citation type="submission" date="2019-04" db="EMBL/GenBank/DDBJ databases">
        <title>Whole genome sequencing of oral phylogroup 2 treponemes.</title>
        <authorList>
            <person name="Chan Y."/>
            <person name="Zeng H.H."/>
            <person name="Yu X.L."/>
            <person name="Leung W.K."/>
            <person name="Watt R.M."/>
        </authorList>
    </citation>
    <scope>NUCLEOTIDE SEQUENCE</scope>
    <source>
        <strain evidence="5">OMZ 847</strain>
    </source>
</reference>
<dbReference type="RefSeq" id="WP_255805647.1">
    <property type="nucleotide sequence ID" value="NZ_CP038802.1"/>
</dbReference>
<dbReference type="InterPro" id="IPR036412">
    <property type="entry name" value="HAD-like_sf"/>
</dbReference>